<keyword evidence="6" id="KW-0238">DNA-binding</keyword>
<dbReference type="RefSeq" id="WP_014544986.1">
    <property type="nucleotide sequence ID" value="NC_013410.1"/>
</dbReference>
<dbReference type="InterPro" id="IPR029063">
    <property type="entry name" value="SAM-dependent_MTases_sf"/>
</dbReference>
<dbReference type="EMBL" id="CP002158">
    <property type="protein sequence ID" value="ADL26757.1"/>
    <property type="molecule type" value="Genomic_DNA"/>
</dbReference>
<keyword evidence="4" id="KW-0949">S-adenosyl-L-methionine</keyword>
<evidence type="ECO:0000256" key="5">
    <source>
        <dbReference type="ARBA" id="ARBA00022747"/>
    </source>
</evidence>
<dbReference type="Gene3D" id="3.40.50.150">
    <property type="entry name" value="Vaccinia Virus protein VP39"/>
    <property type="match status" value="1"/>
</dbReference>
<keyword evidence="12" id="KW-1185">Reference proteome</keyword>
<sequence>MLETICQKTNEFIAQMPKSLRKEYGQFFTSAETACFMASLFDLSGLNKSVSILDAGAGSGILAISIAERILKQDSSIKVEVVCYENDPHVLPLLKSNLDLVKKKYKNFSFKVIEDNYIISQRDSFNGNLFAQECKKYDLVIGNPPYKKISKDAPEALAMPVVCHGAPNLYFLFASMGIFNLKENGQMVYITPRSWTSGAYFENFRKYLIGNTSLERIHLFESRTDVFDKESVLQETMIFKLKKQKKHPSKVVISTTNGNGDFSRISHFDAPYDTVVSPLTNYVYLPANKDNLEVLKKIGSFENTLPSLGMKMKTGLVVDFRVPELLESEKSESNVPLFYSRHIKEGRVSFPAGIEHEFVSNEKQSLLQKNRNYLFVKRFTSKEERRRLQSGIYLKRKFPGYQFISTQNKINFIDGEEELSECTVYGLYVLFNSTIYDSYYRILNGSTQVNSTEVNSMPIPNLLQIQEMGRMLIKSKDFSEKNCDEILQEACA</sequence>
<dbReference type="Proteomes" id="UP000001497">
    <property type="component" value="Chromosome"/>
</dbReference>
<accession>C9RNZ1</accession>
<dbReference type="SUPFAM" id="SSF53335">
    <property type="entry name" value="S-adenosyl-L-methionine-dependent methyltransferases"/>
    <property type="match status" value="1"/>
</dbReference>
<comment type="catalytic activity">
    <reaction evidence="7">
        <text>a 2'-deoxyadenosine in DNA + S-adenosyl-L-methionine = an N(6)-methyl-2'-deoxyadenosine in DNA + S-adenosyl-L-homocysteine + H(+)</text>
        <dbReference type="Rhea" id="RHEA:15197"/>
        <dbReference type="Rhea" id="RHEA-COMP:12418"/>
        <dbReference type="Rhea" id="RHEA-COMP:12419"/>
        <dbReference type="ChEBI" id="CHEBI:15378"/>
        <dbReference type="ChEBI" id="CHEBI:57856"/>
        <dbReference type="ChEBI" id="CHEBI:59789"/>
        <dbReference type="ChEBI" id="CHEBI:90615"/>
        <dbReference type="ChEBI" id="CHEBI:90616"/>
        <dbReference type="EC" id="2.1.1.72"/>
    </reaction>
</comment>
<keyword evidence="9" id="KW-0540">Nuclease</keyword>
<dbReference type="InterPro" id="IPR050953">
    <property type="entry name" value="N4_N6_ade-DNA_methylase"/>
</dbReference>
<reference evidence="11" key="2">
    <citation type="submission" date="2010-08" db="EMBL/GenBank/DDBJ databases">
        <title>Complete sequence of Fibrobacter succinogenes subsp. succinogenes S85.</title>
        <authorList>
            <person name="Durkin A.S."/>
            <person name="Nelson K.E."/>
            <person name="Morrison M."/>
            <person name="Forsberg C.W."/>
            <person name="Wilson D.B."/>
            <person name="Russell J.B."/>
            <person name="Cann I.K.O."/>
            <person name="Mackie R.I."/>
            <person name="White B.A."/>
        </authorList>
    </citation>
    <scope>NUCLEOTIDE SEQUENCE [LARGE SCALE GENOMIC DNA]</scope>
    <source>
        <strain evidence="11">ATCC 19169 / S85</strain>
    </source>
</reference>
<evidence type="ECO:0000256" key="1">
    <source>
        <dbReference type="ARBA" id="ARBA00011900"/>
    </source>
</evidence>
<dbReference type="GO" id="GO:0003677">
    <property type="term" value="F:DNA binding"/>
    <property type="evidence" value="ECO:0007669"/>
    <property type="project" value="UniProtKB-KW"/>
</dbReference>
<evidence type="ECO:0000256" key="7">
    <source>
        <dbReference type="ARBA" id="ARBA00047942"/>
    </source>
</evidence>
<keyword evidence="5" id="KW-0680">Restriction system</keyword>
<dbReference type="eggNOG" id="COG0827">
    <property type="taxonomic scope" value="Bacteria"/>
</dbReference>
<dbReference type="GO" id="GO:0004519">
    <property type="term" value="F:endonuclease activity"/>
    <property type="evidence" value="ECO:0007669"/>
    <property type="project" value="UniProtKB-KW"/>
</dbReference>
<keyword evidence="2 10" id="KW-0489">Methyltransferase</keyword>
<evidence type="ECO:0000313" key="9">
    <source>
        <dbReference type="EMBL" id="ACX76459.1"/>
    </source>
</evidence>
<dbReference type="GO" id="GO:0009307">
    <property type="term" value="P:DNA restriction-modification system"/>
    <property type="evidence" value="ECO:0007669"/>
    <property type="project" value="UniProtKB-KW"/>
</dbReference>
<dbReference type="EMBL" id="CP001792">
    <property type="protein sequence ID" value="ACX76459.1"/>
    <property type="molecule type" value="Genomic_DNA"/>
</dbReference>
<dbReference type="CDD" id="cd02440">
    <property type="entry name" value="AdoMet_MTases"/>
    <property type="match status" value="1"/>
</dbReference>
<evidence type="ECO:0000256" key="2">
    <source>
        <dbReference type="ARBA" id="ARBA00022603"/>
    </source>
</evidence>
<evidence type="ECO:0000259" key="8">
    <source>
        <dbReference type="Pfam" id="PF07669"/>
    </source>
</evidence>
<dbReference type="PANTHER" id="PTHR33841">
    <property type="entry name" value="DNA METHYLTRANSFERASE YEEA-RELATED"/>
    <property type="match status" value="1"/>
</dbReference>
<evidence type="ECO:0000313" key="12">
    <source>
        <dbReference type="Proteomes" id="UP000001497"/>
    </source>
</evidence>
<evidence type="ECO:0000256" key="6">
    <source>
        <dbReference type="ARBA" id="ARBA00023125"/>
    </source>
</evidence>
<dbReference type="HOGENOM" id="CLU_025185_0_0_0"/>
<evidence type="ECO:0000313" key="10">
    <source>
        <dbReference type="EMBL" id="ADL26757.1"/>
    </source>
</evidence>
<dbReference type="GO" id="GO:0009007">
    <property type="term" value="F:site-specific DNA-methyltransferase (adenine-specific) activity"/>
    <property type="evidence" value="ECO:0007669"/>
    <property type="project" value="UniProtKB-EC"/>
</dbReference>
<feature type="domain" description="Type II methyltransferase M.TaqI-like" evidence="8">
    <location>
        <begin position="103"/>
        <end position="227"/>
    </location>
</feature>
<dbReference type="STRING" id="59374.FSU_0136"/>
<dbReference type="EC" id="2.1.1.72" evidence="1"/>
<gene>
    <name evidence="9" type="ordered locus">Fisuc_2878</name>
    <name evidence="10" type="ordered locus">FSU_0136</name>
</gene>
<dbReference type="PANTHER" id="PTHR33841:SF6">
    <property type="entry name" value="TYPE II METHYLTRANSFERASE M.HINDII"/>
    <property type="match status" value="1"/>
</dbReference>
<dbReference type="KEGG" id="fsc:FSU_0136"/>
<keyword evidence="3 10" id="KW-0808">Transferase</keyword>
<evidence type="ECO:0000256" key="4">
    <source>
        <dbReference type="ARBA" id="ARBA00022691"/>
    </source>
</evidence>
<dbReference type="PROSITE" id="PS00092">
    <property type="entry name" value="N6_MTASE"/>
    <property type="match status" value="1"/>
</dbReference>
<dbReference type="REBASE" id="22221">
    <property type="entry name" value="M.Fsu85ORF2878P"/>
</dbReference>
<dbReference type="OrthoDB" id="9815272at2"/>
<dbReference type="KEGG" id="fsu:Fisuc_2878"/>
<dbReference type="Pfam" id="PF07669">
    <property type="entry name" value="Eco57I"/>
    <property type="match status" value="1"/>
</dbReference>
<keyword evidence="9" id="KW-0255">Endonuclease</keyword>
<dbReference type="Proteomes" id="UP000000517">
    <property type="component" value="Chromosome"/>
</dbReference>
<organism evidence="10 11">
    <name type="scientific">Fibrobacter succinogenes (strain ATCC 19169 / S85)</name>
    <dbReference type="NCBI Taxonomy" id="59374"/>
    <lineage>
        <taxon>Bacteria</taxon>
        <taxon>Pseudomonadati</taxon>
        <taxon>Fibrobacterota</taxon>
        <taxon>Fibrobacteria</taxon>
        <taxon>Fibrobacterales</taxon>
        <taxon>Fibrobacteraceae</taxon>
        <taxon>Fibrobacter</taxon>
    </lineage>
</organism>
<keyword evidence="9" id="KW-0378">Hydrolase</keyword>
<dbReference type="PATRIC" id="fig|59374.8.peg.131"/>
<proteinExistence type="predicted"/>
<protein>
    <recommendedName>
        <fullName evidence="1">site-specific DNA-methyltransferase (adenine-specific)</fullName>
        <ecNumber evidence="1">2.1.1.72</ecNumber>
    </recommendedName>
</protein>
<name>C9RNZ1_FIBSS</name>
<dbReference type="REBASE" id="27334">
    <property type="entry name" value="M.FssORF136P"/>
</dbReference>
<dbReference type="GO" id="GO:0032259">
    <property type="term" value="P:methylation"/>
    <property type="evidence" value="ECO:0007669"/>
    <property type="project" value="UniProtKB-KW"/>
</dbReference>
<evidence type="ECO:0000313" key="11">
    <source>
        <dbReference type="Proteomes" id="UP000000517"/>
    </source>
</evidence>
<dbReference type="PRINTS" id="PR00507">
    <property type="entry name" value="N12N6MTFRASE"/>
</dbReference>
<reference evidence="10" key="3">
    <citation type="submission" date="2010-08" db="EMBL/GenBank/DDBJ databases">
        <authorList>
            <person name="Durkin A.S."/>
            <person name="Nelson K.E."/>
            <person name="Morrison M."/>
            <person name="Forsberg C.W."/>
            <person name="Wilson D.B."/>
            <person name="Russell J.B."/>
            <person name="Cann I.K.O."/>
            <person name="Mackie R.I."/>
            <person name="White B.A."/>
        </authorList>
    </citation>
    <scope>NUCLEOTIDE SEQUENCE</scope>
    <source>
        <strain evidence="10">S85</strain>
    </source>
</reference>
<reference evidence="9 12" key="1">
    <citation type="submission" date="2009-10" db="EMBL/GenBank/DDBJ databases">
        <title>Complete sequence of Fibrobacter succinogenes subsp. succinogenes S85.</title>
        <authorList>
            <consortium name="US DOE Joint Genome Institute"/>
            <person name="Lucas S."/>
            <person name="Copeland A."/>
            <person name="Lapidus A."/>
            <person name="Glavina del Rio T."/>
            <person name="Tice H."/>
            <person name="Bruce D."/>
            <person name="Goodwin L."/>
            <person name="Pitluck S."/>
            <person name="Chertkov O."/>
            <person name="Detter J.C."/>
            <person name="Han C."/>
            <person name="Tapia R."/>
            <person name="Larimer F."/>
            <person name="Land M."/>
            <person name="Hauser L."/>
            <person name="Kyrpides N."/>
            <person name="Mikhailova N."/>
            <person name="Weimer P.J."/>
            <person name="Stevenson D.M."/>
            <person name="Boyum J."/>
            <person name="Brumm P.I."/>
            <person name="Mead D."/>
        </authorList>
    </citation>
    <scope>NUCLEOTIDE SEQUENCE [LARGE SCALE GENOMIC DNA]</scope>
    <source>
        <strain evidence="12">ATCC 19169 / S85</strain>
        <strain evidence="9">S85</strain>
    </source>
</reference>
<dbReference type="AlphaFoldDB" id="C9RNZ1"/>
<dbReference type="InterPro" id="IPR011639">
    <property type="entry name" value="MethylTrfase_TaqI-like_dom"/>
</dbReference>
<evidence type="ECO:0000256" key="3">
    <source>
        <dbReference type="ARBA" id="ARBA00022679"/>
    </source>
</evidence>
<dbReference type="InterPro" id="IPR002052">
    <property type="entry name" value="DNA_methylase_N6_adenine_CS"/>
</dbReference>